<accession>A0A8A0RQM4</accession>
<gene>
    <name evidence="2" type="ORF">H0A61_02210</name>
</gene>
<dbReference type="InterPro" id="IPR036837">
    <property type="entry name" value="Cation_efflux_CTD_sf"/>
</dbReference>
<evidence type="ECO:0000256" key="1">
    <source>
        <dbReference type="ARBA" id="ARBA00005721"/>
    </source>
</evidence>
<evidence type="ECO:0000313" key="3">
    <source>
        <dbReference type="Proteomes" id="UP000662904"/>
    </source>
</evidence>
<evidence type="ECO:0008006" key="4">
    <source>
        <dbReference type="Google" id="ProtNLM"/>
    </source>
</evidence>
<dbReference type="EMBL" id="CP059066">
    <property type="protein sequence ID" value="QSQ09829.1"/>
    <property type="molecule type" value="Genomic_DNA"/>
</dbReference>
<sequence length="120" mass="13198">MVKQIKNDLGTIFISKDVIAAITGISAMECYGLVGMSSRNVKDGISELLGRDNLSKGIEVEIKGDKVLISINIIVEYGIKVSEVAHNVIDKVKFTLKEMLDLENVDIHVNIQSIRVSNIK</sequence>
<dbReference type="PANTHER" id="PTHR34297:SF2">
    <property type="entry name" value="ASP23_GLS24 FAMILY ENVELOPE STRESS RESPONSE PROTEIN"/>
    <property type="match status" value="1"/>
</dbReference>
<dbReference type="PANTHER" id="PTHR34297">
    <property type="entry name" value="HYPOTHETICAL CYTOSOLIC PROTEIN-RELATED"/>
    <property type="match status" value="1"/>
</dbReference>
<dbReference type="RefSeq" id="WP_206707165.1">
    <property type="nucleotide sequence ID" value="NZ_CP059066.1"/>
</dbReference>
<comment type="similarity">
    <text evidence="1">Belongs to the asp23 family.</text>
</comment>
<dbReference type="SUPFAM" id="SSF160240">
    <property type="entry name" value="Cation efflux protein cytoplasmic domain-like"/>
    <property type="match status" value="1"/>
</dbReference>
<dbReference type="Pfam" id="PF03780">
    <property type="entry name" value="Asp23"/>
    <property type="match status" value="1"/>
</dbReference>
<evidence type="ECO:0000313" key="2">
    <source>
        <dbReference type="EMBL" id="QSQ09829.1"/>
    </source>
</evidence>
<dbReference type="Proteomes" id="UP000662904">
    <property type="component" value="Chromosome"/>
</dbReference>
<dbReference type="KEGG" id="kme:H0A61_02210"/>
<name>A0A8A0RQM4_9FIRM</name>
<reference evidence="2" key="1">
    <citation type="submission" date="2020-07" db="EMBL/GenBank/DDBJ databases">
        <title>Koleobacter methoxysyntrophicus gen. nov., sp. nov., a novel anaerobic bacterium isolated from deep subsurface oil field and proposal of Koleobacterales ord. nov. in the phylum Firmicutes.</title>
        <authorList>
            <person name="Sakamoto S."/>
            <person name="Tamaki H."/>
        </authorList>
    </citation>
    <scope>NUCLEOTIDE SEQUENCE</scope>
    <source>
        <strain evidence="2">NRmbB1</strain>
    </source>
</reference>
<proteinExistence type="inferred from homology"/>
<keyword evidence="3" id="KW-1185">Reference proteome</keyword>
<protein>
    <recommendedName>
        <fullName evidence="4">Asp23/Gls24 family envelope stress response protein</fullName>
    </recommendedName>
</protein>
<organism evidence="2 3">
    <name type="scientific">Koleobacter methoxysyntrophicus</name>
    <dbReference type="NCBI Taxonomy" id="2751313"/>
    <lineage>
        <taxon>Bacteria</taxon>
        <taxon>Bacillati</taxon>
        <taxon>Bacillota</taxon>
        <taxon>Clostridia</taxon>
        <taxon>Koleobacterales</taxon>
        <taxon>Koleobacteraceae</taxon>
        <taxon>Koleobacter</taxon>
    </lineage>
</organism>
<dbReference type="AlphaFoldDB" id="A0A8A0RQM4"/>
<dbReference type="InterPro" id="IPR005531">
    <property type="entry name" value="Asp23"/>
</dbReference>